<dbReference type="Proteomes" id="UP000197065">
    <property type="component" value="Unassembled WGS sequence"/>
</dbReference>
<name>A0A212QPC3_9PROT</name>
<dbReference type="InterPro" id="IPR001405">
    <property type="entry name" value="UPF0758"/>
</dbReference>
<organism evidence="8 9">
    <name type="scientific">Arboricoccus pini</name>
    <dbReference type="NCBI Taxonomy" id="1963835"/>
    <lineage>
        <taxon>Bacteria</taxon>
        <taxon>Pseudomonadati</taxon>
        <taxon>Pseudomonadota</taxon>
        <taxon>Alphaproteobacteria</taxon>
        <taxon>Geminicoccales</taxon>
        <taxon>Geminicoccaceae</taxon>
        <taxon>Arboricoccus</taxon>
    </lineage>
</organism>
<keyword evidence="3" id="KW-0378">Hydrolase</keyword>
<dbReference type="GO" id="GO:0006508">
    <property type="term" value="P:proteolysis"/>
    <property type="evidence" value="ECO:0007669"/>
    <property type="project" value="UniProtKB-KW"/>
</dbReference>
<evidence type="ECO:0000313" key="9">
    <source>
        <dbReference type="Proteomes" id="UP000197065"/>
    </source>
</evidence>
<proteinExistence type="inferred from homology"/>
<evidence type="ECO:0000313" key="8">
    <source>
        <dbReference type="EMBL" id="SNB61280.1"/>
    </source>
</evidence>
<reference evidence="8 9" key="1">
    <citation type="submission" date="2017-06" db="EMBL/GenBank/DDBJ databases">
        <authorList>
            <person name="Kim H.J."/>
            <person name="Triplett B.A."/>
        </authorList>
    </citation>
    <scope>NUCLEOTIDE SEQUENCE [LARGE SCALE GENOMIC DNA]</scope>
    <source>
        <strain evidence="8 9">B29T1</strain>
    </source>
</reference>
<dbReference type="Gene3D" id="3.40.140.10">
    <property type="entry name" value="Cytidine Deaminase, domain 2"/>
    <property type="match status" value="1"/>
</dbReference>
<dbReference type="PANTHER" id="PTHR30471">
    <property type="entry name" value="DNA REPAIR PROTEIN RADC"/>
    <property type="match status" value="1"/>
</dbReference>
<dbReference type="PANTHER" id="PTHR30471:SF3">
    <property type="entry name" value="UPF0758 PROTEIN YEES-RELATED"/>
    <property type="match status" value="1"/>
</dbReference>
<dbReference type="RefSeq" id="WP_088560026.1">
    <property type="nucleotide sequence ID" value="NZ_FYEH01000002.1"/>
</dbReference>
<evidence type="ECO:0000256" key="3">
    <source>
        <dbReference type="ARBA" id="ARBA00022801"/>
    </source>
</evidence>
<dbReference type="InterPro" id="IPR037518">
    <property type="entry name" value="MPN"/>
</dbReference>
<keyword evidence="5" id="KW-0482">Metalloprotease</keyword>
<dbReference type="Pfam" id="PF04002">
    <property type="entry name" value="RadC"/>
    <property type="match status" value="1"/>
</dbReference>
<evidence type="ECO:0000256" key="6">
    <source>
        <dbReference type="RuleBase" id="RU003797"/>
    </source>
</evidence>
<sequence>MNDAVSRENVARKLADVGLSLVERGNQSGGVDHVIVGDTFPHRELIKRLGGRWSSSDKHWRLVEGFAGPGLAEAPLPGPGGGHSWGGKHYHGHRRRLRDRFIETSPASLADYELLELLLFFSVHRRDTKPIAKAMIERFGGLGAALAAEHARYAEIPGLEPPREEDGDEWTKNRTDDLHFTSVLLKAVHETIVRVLKEPIRTATPIASWSALTDYLQASMAHGAAEQFRILFLDRKNGLLRDEVQSRGTVDHTPLYPREVVKRALELSASAIIMVHNHPSGDPTPSKADIEMTRQVIEALETVGVQMHDHVIVGKNRHLSFKAQKLI</sequence>
<evidence type="ECO:0000256" key="5">
    <source>
        <dbReference type="ARBA" id="ARBA00023049"/>
    </source>
</evidence>
<dbReference type="PROSITE" id="PS50249">
    <property type="entry name" value="MPN"/>
    <property type="match status" value="1"/>
</dbReference>
<evidence type="ECO:0000256" key="2">
    <source>
        <dbReference type="ARBA" id="ARBA00022723"/>
    </source>
</evidence>
<dbReference type="GO" id="GO:0046872">
    <property type="term" value="F:metal ion binding"/>
    <property type="evidence" value="ECO:0007669"/>
    <property type="project" value="UniProtKB-KW"/>
</dbReference>
<dbReference type="EMBL" id="FYEH01000002">
    <property type="protein sequence ID" value="SNB61280.1"/>
    <property type="molecule type" value="Genomic_DNA"/>
</dbReference>
<evidence type="ECO:0000259" key="7">
    <source>
        <dbReference type="PROSITE" id="PS50249"/>
    </source>
</evidence>
<dbReference type="AlphaFoldDB" id="A0A212QPC3"/>
<dbReference type="SUPFAM" id="SSF102712">
    <property type="entry name" value="JAB1/MPN domain"/>
    <property type="match status" value="1"/>
</dbReference>
<keyword evidence="4" id="KW-0862">Zinc</keyword>
<keyword evidence="9" id="KW-1185">Reference proteome</keyword>
<dbReference type="PROSITE" id="PS01302">
    <property type="entry name" value="UPF0758"/>
    <property type="match status" value="1"/>
</dbReference>
<comment type="similarity">
    <text evidence="6">Belongs to the UPF0758 family.</text>
</comment>
<dbReference type="OrthoDB" id="9804482at2"/>
<gene>
    <name evidence="8" type="ORF">SAMN07250955_102161</name>
</gene>
<evidence type="ECO:0000256" key="1">
    <source>
        <dbReference type="ARBA" id="ARBA00022670"/>
    </source>
</evidence>
<keyword evidence="2" id="KW-0479">Metal-binding</keyword>
<keyword evidence="1" id="KW-0645">Protease</keyword>
<protein>
    <submittedName>
        <fullName evidence="8">DNA repair protein RadC</fullName>
    </submittedName>
</protein>
<dbReference type="GO" id="GO:0008237">
    <property type="term" value="F:metallopeptidase activity"/>
    <property type="evidence" value="ECO:0007669"/>
    <property type="project" value="UniProtKB-KW"/>
</dbReference>
<dbReference type="CDD" id="cd08071">
    <property type="entry name" value="MPN_DUF2466"/>
    <property type="match status" value="1"/>
</dbReference>
<evidence type="ECO:0000256" key="4">
    <source>
        <dbReference type="ARBA" id="ARBA00022833"/>
    </source>
</evidence>
<dbReference type="NCBIfam" id="TIGR00608">
    <property type="entry name" value="radc"/>
    <property type="match status" value="1"/>
</dbReference>
<feature type="domain" description="MPN" evidence="7">
    <location>
        <begin position="205"/>
        <end position="327"/>
    </location>
</feature>
<accession>A0A212QPC3</accession>
<dbReference type="InterPro" id="IPR020891">
    <property type="entry name" value="UPF0758_CS"/>
</dbReference>
<dbReference type="InterPro" id="IPR025657">
    <property type="entry name" value="RadC_JAB"/>
</dbReference>